<protein>
    <submittedName>
        <fullName evidence="5">WD-40 repeat-containing protein</fullName>
        <ecNumber evidence="5">2.7.11.7</ecNumber>
    </submittedName>
</protein>
<evidence type="ECO:0000313" key="6">
    <source>
        <dbReference type="Proteomes" id="UP000010474"/>
    </source>
</evidence>
<feature type="repeat" description="WD" evidence="3">
    <location>
        <begin position="554"/>
        <end position="595"/>
    </location>
</feature>
<dbReference type="OrthoDB" id="567898at2"/>
<dbReference type="Pfam" id="PF25173">
    <property type="entry name" value="Beta-prop_WDR3_1st"/>
    <property type="match status" value="1"/>
</dbReference>
<dbReference type="PATRIC" id="fig|272123.3.peg.1404"/>
<feature type="repeat" description="WD" evidence="3">
    <location>
        <begin position="722"/>
        <end position="763"/>
    </location>
</feature>
<evidence type="ECO:0000256" key="2">
    <source>
        <dbReference type="ARBA" id="ARBA00022737"/>
    </source>
</evidence>
<dbReference type="KEGG" id="acy:Anacy_1283"/>
<dbReference type="GO" id="GO:0016905">
    <property type="term" value="F:myosin heavy chain kinase activity"/>
    <property type="evidence" value="ECO:0007669"/>
    <property type="project" value="UniProtKB-EC"/>
</dbReference>
<dbReference type="PRINTS" id="PR00364">
    <property type="entry name" value="DISEASERSIST"/>
</dbReference>
<feature type="repeat" description="WD" evidence="3">
    <location>
        <begin position="680"/>
        <end position="721"/>
    </location>
</feature>
<dbReference type="PROSITE" id="PS50294">
    <property type="entry name" value="WD_REPEATS_REGION"/>
    <property type="match status" value="12"/>
</dbReference>
<evidence type="ECO:0000256" key="1">
    <source>
        <dbReference type="ARBA" id="ARBA00022574"/>
    </source>
</evidence>
<feature type="domain" description="NB-ARC" evidence="4">
    <location>
        <begin position="113"/>
        <end position="215"/>
    </location>
</feature>
<dbReference type="SUPFAM" id="SSF50978">
    <property type="entry name" value="WD40 repeat-like"/>
    <property type="match status" value="2"/>
</dbReference>
<dbReference type="PROSITE" id="PS50082">
    <property type="entry name" value="WD_REPEATS_2"/>
    <property type="match status" value="14"/>
</dbReference>
<feature type="repeat" description="WD" evidence="3">
    <location>
        <begin position="638"/>
        <end position="679"/>
    </location>
</feature>
<keyword evidence="2" id="KW-0677">Repeat</keyword>
<dbReference type="PANTHER" id="PTHR19848">
    <property type="entry name" value="WD40 REPEAT PROTEIN"/>
    <property type="match status" value="1"/>
</dbReference>
<dbReference type="Gene3D" id="3.40.50.300">
    <property type="entry name" value="P-loop containing nucleotide triphosphate hydrolases"/>
    <property type="match status" value="1"/>
</dbReference>
<dbReference type="InterPro" id="IPR020472">
    <property type="entry name" value="WD40_PAC1"/>
</dbReference>
<name>K9ZCB4_ANACC</name>
<organism evidence="5 6">
    <name type="scientific">Anabaena cylindrica (strain ATCC 27899 / PCC 7122)</name>
    <dbReference type="NCBI Taxonomy" id="272123"/>
    <lineage>
        <taxon>Bacteria</taxon>
        <taxon>Bacillati</taxon>
        <taxon>Cyanobacteriota</taxon>
        <taxon>Cyanophyceae</taxon>
        <taxon>Nostocales</taxon>
        <taxon>Nostocaceae</taxon>
        <taxon>Anabaena</taxon>
    </lineage>
</organism>
<dbReference type="HOGENOM" id="CLU_005071_2_0_3"/>
<dbReference type="AlphaFoldDB" id="K9ZCB4"/>
<feature type="repeat" description="WD" evidence="3">
    <location>
        <begin position="764"/>
        <end position="805"/>
    </location>
</feature>
<dbReference type="PRINTS" id="PR00320">
    <property type="entry name" value="GPROTEINBRPT"/>
</dbReference>
<dbReference type="InterPro" id="IPR015943">
    <property type="entry name" value="WD40/YVTN_repeat-like_dom_sf"/>
</dbReference>
<dbReference type="InterPro" id="IPR002182">
    <property type="entry name" value="NB-ARC"/>
</dbReference>
<dbReference type="Pfam" id="PF00931">
    <property type="entry name" value="NB-ARC"/>
    <property type="match status" value="1"/>
</dbReference>
<feature type="repeat" description="WD" evidence="3">
    <location>
        <begin position="898"/>
        <end position="939"/>
    </location>
</feature>
<accession>K9ZCB4</accession>
<feature type="repeat" description="WD" evidence="3">
    <location>
        <begin position="982"/>
        <end position="1023"/>
    </location>
</feature>
<dbReference type="Gene3D" id="2.130.10.10">
    <property type="entry name" value="YVTN repeat-like/Quinoprotein amine dehydrogenase"/>
    <property type="match status" value="7"/>
</dbReference>
<dbReference type="GO" id="GO:0043531">
    <property type="term" value="F:ADP binding"/>
    <property type="evidence" value="ECO:0007669"/>
    <property type="project" value="InterPro"/>
</dbReference>
<dbReference type="PROSITE" id="PS00678">
    <property type="entry name" value="WD_REPEATS_1"/>
    <property type="match status" value="11"/>
</dbReference>
<keyword evidence="5" id="KW-0808">Transferase</keyword>
<evidence type="ECO:0000259" key="4">
    <source>
        <dbReference type="Pfam" id="PF00931"/>
    </source>
</evidence>
<dbReference type="Pfam" id="PF00400">
    <property type="entry name" value="WD40"/>
    <property type="match status" value="10"/>
</dbReference>
<feature type="repeat" description="WD" evidence="3">
    <location>
        <begin position="596"/>
        <end position="637"/>
    </location>
</feature>
<reference evidence="6" key="1">
    <citation type="journal article" date="2013" name="Proc. Natl. Acad. Sci. U.S.A.">
        <title>Improving the coverage of the cyanobacterial phylum using diversity-driven genome sequencing.</title>
        <authorList>
            <person name="Shih P.M."/>
            <person name="Wu D."/>
            <person name="Latifi A."/>
            <person name="Axen S.D."/>
            <person name="Fewer D.P."/>
            <person name="Talla E."/>
            <person name="Calteau A."/>
            <person name="Cai F."/>
            <person name="Tandeau de Marsac N."/>
            <person name="Rippka R."/>
            <person name="Herdman M."/>
            <person name="Sivonen K."/>
            <person name="Coursin T."/>
            <person name="Laurent T."/>
            <person name="Goodwin L."/>
            <person name="Nolan M."/>
            <person name="Davenport K.W."/>
            <person name="Han C.S."/>
            <person name="Rubin E.M."/>
            <person name="Eisen J.A."/>
            <person name="Woyke T."/>
            <person name="Gugger M."/>
            <person name="Kerfeld C.A."/>
        </authorList>
    </citation>
    <scope>NUCLEOTIDE SEQUENCE [LARGE SCALE GENOMIC DNA]</scope>
    <source>
        <strain evidence="6">ATCC 27899 / PCC 7122</strain>
    </source>
</reference>
<feature type="repeat" description="WD" evidence="3">
    <location>
        <begin position="1108"/>
        <end position="1149"/>
    </location>
</feature>
<feature type="repeat" description="WD" evidence="3">
    <location>
        <begin position="1024"/>
        <end position="1065"/>
    </location>
</feature>
<gene>
    <name evidence="5" type="ordered locus">Anacy_1283</name>
</gene>
<feature type="repeat" description="WD" evidence="3">
    <location>
        <begin position="848"/>
        <end position="897"/>
    </location>
</feature>
<dbReference type="SMART" id="SM00320">
    <property type="entry name" value="WD40"/>
    <property type="match status" value="14"/>
</dbReference>
<dbReference type="eggNOG" id="COG1672">
    <property type="taxonomic scope" value="Bacteria"/>
</dbReference>
<dbReference type="RefSeq" id="WP_015213463.1">
    <property type="nucleotide sequence ID" value="NC_019771.1"/>
</dbReference>
<dbReference type="InterPro" id="IPR001680">
    <property type="entry name" value="WD40_rpt"/>
</dbReference>
<feature type="repeat" description="WD" evidence="3">
    <location>
        <begin position="1066"/>
        <end position="1107"/>
    </location>
</feature>
<keyword evidence="1 3" id="KW-0853">WD repeat</keyword>
<dbReference type="EMBL" id="CP003659">
    <property type="protein sequence ID" value="AFZ56811.1"/>
    <property type="molecule type" value="Genomic_DNA"/>
</dbReference>
<proteinExistence type="predicted"/>
<evidence type="ECO:0000256" key="3">
    <source>
        <dbReference type="PROSITE-ProRule" id="PRU00221"/>
    </source>
</evidence>
<dbReference type="EC" id="2.7.11.7" evidence="5"/>
<keyword evidence="6" id="KW-1185">Reference proteome</keyword>
<sequence>MIQPPKQKRKRGIILTIEGLQKLQAGKIAFEEKENYGNRYTLEYLSELVRVNSVTISKVLSREEGVDKKSIELFFQAFNLKLDKADYTNSDKTRHLDWGEAIGTPVFYGRTAEIATLEQWILKDRCQIVAILGMGGIGKTSLCVKLVDKIKENFEYVIWRSLQDAPPINTLLASLIQFLSDERETELVLPAGTGQRVTRLLYYLQQHRCLLILDNLESILRSGSRAGRYREGYEGYSELLKRLGETEQQSCLVLTSREKPKEIASLEGQALRVRSFPLKGLLANDGQEILKVKGICAAEPELRTLVERYGGNALALKVVATTIQDLFSGNVAEFLKQDAVVFGDIWDILEQQFERLSDLGKEILYWLAINHEPVSLAELQNDIISALPPQKLLEFLESLVRRSLVEKNEALFTLQPVVTDYVINKLVEQVCQEIVTEKFQLFTCHALIKATAKDYVRKSQIHFILKPVVERLLAIFRSKKTLETQLNQILTTLRETFPLEQSYTAGNIVNLLCHLETDLSNYNFSDLTIWQADLRNVNLHNTNFACANLAKSVFAETLGGIHSVAFSPNGKLLATGDTNGEVRLYQVADGKQLLICKDHTGWVWPVIFSPNGQVIASGSDDNTIKLWDVNSGQCLHTLRGHSGSIWSLTFSSDGLILASGSEDTTVKVWDIVTNQCLQTFKTLGGQVWSVAFSPDNHIIATGNDDQTIKLWDVNTSKCCQVLQGHTRRVQSVVFHPDGKILASTSHDQTVRLWSIDNGKCLDTFQGHTDLVNSIAFSRDGSNLATASDDQTVILWDVSTSQCLNILHGHDTRVWSVAFSPDKQMVASASDDQTVRLWDVKTGRCLRVIQGRTSGIWSIAFSPVRTVPLAEFGYIFASGSNDQTLSLWDANTGKRLKTWRGHSSRVTSVAISPNGRILASASEDQIVRLWDMITAKCFQTLRGHTHRVWSVAFSPDGQTLASGSQDQMVRLWDIGTGKCLKTLHGHTHRVWSVAFSPGGQTLASGSHDQTVKLWDVSTGNCIATLKQHTDWVWSVTFSADGQTLASGSGDRTVKLWDVSTGKCLGTLAGHHQGVYSVVFSADGQTLASGSGDQTVKLWDFSTDKCTKTLVGHTKWVWSVAFSPDDQILVSASEDATIRLWDVKSGECLDVLKSPRHYEGMNISGITGVNLATITTLKALGAVEYPQN</sequence>
<dbReference type="eggNOG" id="COG2319">
    <property type="taxonomic scope" value="Bacteria"/>
</dbReference>
<dbReference type="FunFam" id="2.130.10.10:FF:000228">
    <property type="entry name" value="COMPASS-like H3K4 histone methylase component WDR5A"/>
    <property type="match status" value="1"/>
</dbReference>
<dbReference type="InterPro" id="IPR019775">
    <property type="entry name" value="WD40_repeat_CS"/>
</dbReference>
<dbReference type="Proteomes" id="UP000010474">
    <property type="component" value="Chromosome"/>
</dbReference>
<evidence type="ECO:0000313" key="5">
    <source>
        <dbReference type="EMBL" id="AFZ56811.1"/>
    </source>
</evidence>
<dbReference type="InterPro" id="IPR036322">
    <property type="entry name" value="WD40_repeat_dom_sf"/>
</dbReference>
<feature type="repeat" description="WD" evidence="3">
    <location>
        <begin position="940"/>
        <end position="981"/>
    </location>
</feature>
<dbReference type="PANTHER" id="PTHR19848:SF8">
    <property type="entry name" value="F-BOX AND WD REPEAT DOMAIN CONTAINING 7"/>
    <property type="match status" value="1"/>
</dbReference>
<feature type="repeat" description="WD" evidence="3">
    <location>
        <begin position="806"/>
        <end position="847"/>
    </location>
</feature>
<dbReference type="InterPro" id="IPR027417">
    <property type="entry name" value="P-loop_NTPase"/>
</dbReference>
<dbReference type="STRING" id="272123.Anacy_1283"/>
<dbReference type="CDD" id="cd00200">
    <property type="entry name" value="WD40"/>
    <property type="match status" value="2"/>
</dbReference>
<dbReference type="SUPFAM" id="SSF52540">
    <property type="entry name" value="P-loop containing nucleoside triphosphate hydrolases"/>
    <property type="match status" value="1"/>
</dbReference>
<dbReference type="SUPFAM" id="SSF141571">
    <property type="entry name" value="Pentapeptide repeat-like"/>
    <property type="match status" value="1"/>
</dbReference>